<name>A0A839HDP5_9GAMM</name>
<dbReference type="GO" id="GO:0004519">
    <property type="term" value="F:endonuclease activity"/>
    <property type="evidence" value="ECO:0007669"/>
    <property type="project" value="UniProtKB-KW"/>
</dbReference>
<dbReference type="Pfam" id="PF05685">
    <property type="entry name" value="Uma2"/>
    <property type="match status" value="1"/>
</dbReference>
<dbReference type="InterPro" id="IPR011335">
    <property type="entry name" value="Restrct_endonuc-II-like"/>
</dbReference>
<reference evidence="2 3" key="1">
    <citation type="journal article" date="2020" name="Arch. Microbiol.">
        <title>The genome sequence of the giant phototrophic gammaproteobacterium Thiospirillum jenense gives insight into its physiological properties and phylogenetic relationships.</title>
        <authorList>
            <person name="Imhoff J.F."/>
            <person name="Meyer T.E."/>
            <person name="Kyndt J.A."/>
        </authorList>
    </citation>
    <scope>NUCLEOTIDE SEQUENCE [LARGE SCALE GENOMIC DNA]</scope>
    <source>
        <strain evidence="2 3">DSM 216</strain>
    </source>
</reference>
<evidence type="ECO:0000313" key="2">
    <source>
        <dbReference type="EMBL" id="MBB1126240.1"/>
    </source>
</evidence>
<organism evidence="2 3">
    <name type="scientific">Thiospirillum jenense</name>
    <dbReference type="NCBI Taxonomy" id="1653858"/>
    <lineage>
        <taxon>Bacteria</taxon>
        <taxon>Pseudomonadati</taxon>
        <taxon>Pseudomonadota</taxon>
        <taxon>Gammaproteobacteria</taxon>
        <taxon>Chromatiales</taxon>
        <taxon>Chromatiaceae</taxon>
        <taxon>Thiospirillum</taxon>
    </lineage>
</organism>
<keyword evidence="2" id="KW-0540">Nuclease</keyword>
<gene>
    <name evidence="2" type="ORF">HUK38_08350</name>
</gene>
<feature type="domain" description="Putative restriction endonuclease" evidence="1">
    <location>
        <begin position="12"/>
        <end position="176"/>
    </location>
</feature>
<dbReference type="EMBL" id="JABVCQ010000015">
    <property type="protein sequence ID" value="MBB1126240.1"/>
    <property type="molecule type" value="Genomic_DNA"/>
</dbReference>
<accession>A0A839HDP5</accession>
<evidence type="ECO:0000259" key="1">
    <source>
        <dbReference type="Pfam" id="PF05685"/>
    </source>
</evidence>
<keyword evidence="2" id="KW-0378">Hydrolase</keyword>
<dbReference type="Gene3D" id="3.90.1570.10">
    <property type="entry name" value="tt1808, chain A"/>
    <property type="match status" value="1"/>
</dbReference>
<sequence length="199" mass="22319">MTTTAAIPFMSVEEYLCTEDASAIKHEYLDGEVFSMAGASDAHVTIAGNVFSLIRTHLRGSGCRAYIADMKLRVEATNCFFYPDVFVTCTAADAQQPYIKQQPLVIIEVLSPSTDAYDRGVKFAHYRQLESLQEYVLIDSQRQLIDLFQRQTAGWLFQSFTAGATLHLSSIDWQAAVEAIYEAVNFTADMTPIDEFQWS</sequence>
<protein>
    <submittedName>
        <fullName evidence="2">Uma2 family endonuclease</fullName>
    </submittedName>
</protein>
<evidence type="ECO:0000313" key="3">
    <source>
        <dbReference type="Proteomes" id="UP000548632"/>
    </source>
</evidence>
<dbReference type="AlphaFoldDB" id="A0A839HDP5"/>
<dbReference type="InterPro" id="IPR012296">
    <property type="entry name" value="Nuclease_put_TT1808"/>
</dbReference>
<dbReference type="InterPro" id="IPR008538">
    <property type="entry name" value="Uma2"/>
</dbReference>
<dbReference type="Proteomes" id="UP000548632">
    <property type="component" value="Unassembled WGS sequence"/>
</dbReference>
<dbReference type="SUPFAM" id="SSF52980">
    <property type="entry name" value="Restriction endonuclease-like"/>
    <property type="match status" value="1"/>
</dbReference>
<keyword evidence="3" id="KW-1185">Reference proteome</keyword>
<keyword evidence="2" id="KW-0255">Endonuclease</keyword>
<dbReference type="PANTHER" id="PTHR36558">
    <property type="entry name" value="GLR1098 PROTEIN"/>
    <property type="match status" value="1"/>
</dbReference>
<dbReference type="PANTHER" id="PTHR36558:SF1">
    <property type="entry name" value="RESTRICTION ENDONUCLEASE DOMAIN-CONTAINING PROTEIN-RELATED"/>
    <property type="match status" value="1"/>
</dbReference>
<comment type="caution">
    <text evidence="2">The sequence shown here is derived from an EMBL/GenBank/DDBJ whole genome shotgun (WGS) entry which is preliminary data.</text>
</comment>
<dbReference type="CDD" id="cd06260">
    <property type="entry name" value="DUF820-like"/>
    <property type="match status" value="1"/>
</dbReference>
<dbReference type="RefSeq" id="WP_182583865.1">
    <property type="nucleotide sequence ID" value="NZ_JABVCQ010000015.1"/>
</dbReference>
<proteinExistence type="predicted"/>